<gene>
    <name evidence="12" type="ORF">AW14_07820</name>
</gene>
<keyword evidence="6" id="KW-0238">DNA-binding</keyword>
<dbReference type="KEGG" id="sze:AW14_07820"/>
<organism evidence="12 13">
    <name type="scientific">Siansivirga zeaxanthinifaciens CC-SAMT-1</name>
    <dbReference type="NCBI Taxonomy" id="1454006"/>
    <lineage>
        <taxon>Bacteria</taxon>
        <taxon>Pseudomonadati</taxon>
        <taxon>Bacteroidota</taxon>
        <taxon>Flavobacteriia</taxon>
        <taxon>Flavobacteriales</taxon>
        <taxon>Flavobacteriaceae</taxon>
        <taxon>Siansivirga</taxon>
    </lineage>
</organism>
<dbReference type="PROSITE" id="PS00092">
    <property type="entry name" value="N6_MTASE"/>
    <property type="match status" value="1"/>
</dbReference>
<dbReference type="PANTHER" id="PTHR33841">
    <property type="entry name" value="DNA METHYLTRANSFERASE YEEA-RELATED"/>
    <property type="match status" value="1"/>
</dbReference>
<dbReference type="Gene3D" id="3.40.50.150">
    <property type="entry name" value="Vaccinia Virus protein VP39"/>
    <property type="match status" value="1"/>
</dbReference>
<evidence type="ECO:0000256" key="9">
    <source>
        <dbReference type="SAM" id="Phobius"/>
    </source>
</evidence>
<reference evidence="12 13" key="1">
    <citation type="submission" date="2014-02" db="EMBL/GenBank/DDBJ databases">
        <authorList>
            <person name="Young C.-C."/>
            <person name="Hameed A."/>
            <person name="Huang H.-C."/>
            <person name="Shahina M."/>
        </authorList>
    </citation>
    <scope>NUCLEOTIDE SEQUENCE [LARGE SCALE GENOMIC DNA]</scope>
    <source>
        <strain evidence="12 13">CC-SAMT-1</strain>
    </source>
</reference>
<dbReference type="GO" id="GO:0003677">
    <property type="term" value="F:DNA binding"/>
    <property type="evidence" value="ECO:0007669"/>
    <property type="project" value="UniProtKB-KW"/>
</dbReference>
<evidence type="ECO:0000256" key="6">
    <source>
        <dbReference type="ARBA" id="ARBA00023125"/>
    </source>
</evidence>
<dbReference type="SUPFAM" id="SSF53335">
    <property type="entry name" value="S-adenosyl-L-methionine-dependent methyltransferases"/>
    <property type="match status" value="1"/>
</dbReference>
<feature type="domain" description="Type II methyltransferase M.TaqI-like" evidence="10">
    <location>
        <begin position="1254"/>
        <end position="1343"/>
    </location>
</feature>
<evidence type="ECO:0000313" key="12">
    <source>
        <dbReference type="EMBL" id="AJR03550.1"/>
    </source>
</evidence>
<evidence type="ECO:0000256" key="2">
    <source>
        <dbReference type="ARBA" id="ARBA00022603"/>
    </source>
</evidence>
<dbReference type="CDD" id="cd02440">
    <property type="entry name" value="AdoMet_MTases"/>
    <property type="match status" value="1"/>
</dbReference>
<evidence type="ECO:0000256" key="7">
    <source>
        <dbReference type="ARBA" id="ARBA00047942"/>
    </source>
</evidence>
<dbReference type="HOGENOM" id="CLU_256571_0_0_10"/>
<dbReference type="GO" id="GO:0009007">
    <property type="term" value="F:site-specific DNA-methyltransferase (adenine-specific) activity"/>
    <property type="evidence" value="ECO:0007669"/>
    <property type="project" value="UniProtKB-EC"/>
</dbReference>
<keyword evidence="9" id="KW-0472">Membrane</keyword>
<keyword evidence="9" id="KW-0812">Transmembrane</keyword>
<comment type="catalytic activity">
    <reaction evidence="7">
        <text>a 2'-deoxyadenosine in DNA + S-adenosyl-L-methionine = an N(6)-methyl-2'-deoxyadenosine in DNA + S-adenosyl-L-homocysteine + H(+)</text>
        <dbReference type="Rhea" id="RHEA:15197"/>
        <dbReference type="Rhea" id="RHEA-COMP:12418"/>
        <dbReference type="Rhea" id="RHEA-COMP:12419"/>
        <dbReference type="ChEBI" id="CHEBI:15378"/>
        <dbReference type="ChEBI" id="CHEBI:57856"/>
        <dbReference type="ChEBI" id="CHEBI:59789"/>
        <dbReference type="ChEBI" id="CHEBI:90615"/>
        <dbReference type="ChEBI" id="CHEBI:90616"/>
        <dbReference type="EC" id="2.1.1.72"/>
    </reaction>
</comment>
<feature type="transmembrane region" description="Helical" evidence="9">
    <location>
        <begin position="1305"/>
        <end position="1323"/>
    </location>
</feature>
<dbReference type="OrthoDB" id="32195at2"/>
<dbReference type="EC" id="2.1.1.72" evidence="1"/>
<name>A0A0C5WL57_9FLAO</name>
<dbReference type="RefSeq" id="WP_052647451.1">
    <property type="nucleotide sequence ID" value="NZ_CP007202.1"/>
</dbReference>
<dbReference type="GO" id="GO:0009307">
    <property type="term" value="P:DNA restriction-modification system"/>
    <property type="evidence" value="ECO:0007669"/>
    <property type="project" value="UniProtKB-KW"/>
</dbReference>
<feature type="region of interest" description="Disordered" evidence="8">
    <location>
        <begin position="476"/>
        <end position="501"/>
    </location>
</feature>
<dbReference type="InterPro" id="IPR011639">
    <property type="entry name" value="MethylTrfase_TaqI-like_dom"/>
</dbReference>
<evidence type="ECO:0000256" key="1">
    <source>
        <dbReference type="ARBA" id="ARBA00011900"/>
    </source>
</evidence>
<proteinExistence type="predicted"/>
<dbReference type="InterPro" id="IPR054203">
    <property type="entry name" value="DUF6908"/>
</dbReference>
<sequence length="1367" mass="155079">MKVDISFNTNKNGVELRFDEKPDEATTSQLKAVGFKYSYRQNMWYASKTNSIVDFANNLKEALESGETTIAINIKPSFSASEENIDHKNFSYVSIAAKGDEGKLFWENYIVFEPSKNIAEQLVSEFAKETFRDKLHSINIYPRNYVRKARQLFKEGNIIGEKSEQKEVQAKEPSAKPLVQSDRPLSKKDKLEILKAFGKFARKRQADFGNLEEEEMPLLFSGWLRVNHADLSDRKNEIWEEYYTIQNILNPDPEKPQVPPKDYHLFFRKFREQVNKSIEEPENESTSTEAFASWLDENYPNITDADKKALTGNYDNWLKEKAKNLKALENLSKPKKMQPHSAIFNKLQKLIPNLNEHLETGTPSGKSVLDSKALMDLSYDFLGQDKKGRYLIALAHYFSQNGDLVPDPDMQIRIDLELETGEAMHYQDQFGYRPVYVFEDGKELVNLKEKKEQNKFLSGWLSNLLNQGHKLELEATENNEEETISKPETPQEQPKDEGILAHSGLTPDGIFQAFDKAYKQKNYEGAARELDVLLMDIRNGHHLESFPEAILRSEMTGMRTPMKKLGWAHYYRIIDDEQFKEALSTNLWELVPQEYKQVKAIKPLDWKADPMDKGLQKIVASFVSKDEYRTAMLGVNFDKNGIVATNGFKLLFIPDTDHVAEGLYCISPKCWEAINIDSKDGTGLSEVDQDRVEQYRTQTRYPDYSSVIPSSLNHIQPIDAESLLSFLEGMKRSGFLKPDNYPVCLKAGSYFVGFAVDILIDSIKALLHLGITELELGVLEATKGCLLAEKGKTKDARGLQHPFVLMMPLVVDAVYERDYPDTGDVYFDTTLNSVVTKGIDEPKEQESELLKDAEEDIEIPFTKQTGYRGSIRLRTIPEKGFSYGNSSGKEFGDFSGSSSPSTPVSDKDIFPTKEKALKAAFDEHVKTLAAHIQSRDSIYNNEEQKLKKLRKALDELIAFAKAQGIPISQIPDKSPIAKKGSIDFTLPAAWKMTDDEYPQNKVLVFGNPYNQSKLRTILLDRIEATSIQSQLELVKDIRKRFKERAPIKLESSSLVTQSKSGEKKHKAIIRNYLDDLILDNEIWKVPGATSGVLEYLVRYLLNEKTPAVKSEPKPDKKPSNQHDLNLQIEEFIVEKDAEDESYSEEDKQFITQYTGSGGLIKQGASGKGVLYEYFTPEVIAQKMWGLAYKFGYSGGAVLEPSCGTGNFFKYAPKEAELVGYEINPYSVRIAEIIYPNASIYQQPFETIFFAGNTHLKDDFGGAKYELVIGNPPYGEFSGKWAGMGEKKWTGATEYDQYFITRGMDLLLPGGILVFIIPSAFLSNNSKYNKLKEKVAAKADLVDAYRLPAQMFKTTDIGTDIIVFKRKN</sequence>
<dbReference type="Pfam" id="PF21849">
    <property type="entry name" value="DUF6908"/>
    <property type="match status" value="1"/>
</dbReference>
<accession>A0A0C5WL57</accession>
<dbReference type="STRING" id="1454006.AW14_07820"/>
<evidence type="ECO:0000256" key="5">
    <source>
        <dbReference type="ARBA" id="ARBA00022747"/>
    </source>
</evidence>
<evidence type="ECO:0000256" key="8">
    <source>
        <dbReference type="SAM" id="MobiDB-lite"/>
    </source>
</evidence>
<dbReference type="PRINTS" id="PR00507">
    <property type="entry name" value="N12N6MTFRASE"/>
</dbReference>
<evidence type="ECO:0000256" key="4">
    <source>
        <dbReference type="ARBA" id="ARBA00022691"/>
    </source>
</evidence>
<keyword evidence="13" id="KW-1185">Reference proteome</keyword>
<protein>
    <recommendedName>
        <fullName evidence="1">site-specific DNA-methyltransferase (adenine-specific)</fullName>
        <ecNumber evidence="1">2.1.1.72</ecNumber>
    </recommendedName>
</protein>
<keyword evidence="3" id="KW-0808">Transferase</keyword>
<feature type="domain" description="DUF6908" evidence="11">
    <location>
        <begin position="368"/>
        <end position="469"/>
    </location>
</feature>
<dbReference type="InterPro" id="IPR050953">
    <property type="entry name" value="N4_N6_ade-DNA_methylase"/>
</dbReference>
<keyword evidence="4" id="KW-0949">S-adenosyl-L-methionine</keyword>
<dbReference type="EMBL" id="CP007202">
    <property type="protein sequence ID" value="AJR03550.1"/>
    <property type="molecule type" value="Genomic_DNA"/>
</dbReference>
<keyword evidence="9" id="KW-1133">Transmembrane helix</keyword>
<dbReference type="InterPro" id="IPR029063">
    <property type="entry name" value="SAM-dependent_MTases_sf"/>
</dbReference>
<dbReference type="PANTHER" id="PTHR33841:SF6">
    <property type="entry name" value="TYPE II METHYLTRANSFERASE M.HINDII"/>
    <property type="match status" value="1"/>
</dbReference>
<evidence type="ECO:0000259" key="11">
    <source>
        <dbReference type="Pfam" id="PF21849"/>
    </source>
</evidence>
<evidence type="ECO:0000259" key="10">
    <source>
        <dbReference type="Pfam" id="PF07669"/>
    </source>
</evidence>
<dbReference type="Pfam" id="PF07669">
    <property type="entry name" value="Eco57I"/>
    <property type="match status" value="1"/>
</dbReference>
<keyword evidence="2 12" id="KW-0489">Methyltransferase</keyword>
<dbReference type="InterPro" id="IPR002052">
    <property type="entry name" value="DNA_methylase_N6_adenine_CS"/>
</dbReference>
<evidence type="ECO:0000256" key="3">
    <source>
        <dbReference type="ARBA" id="ARBA00022679"/>
    </source>
</evidence>
<dbReference type="Proteomes" id="UP000032229">
    <property type="component" value="Chromosome"/>
</dbReference>
<dbReference type="GO" id="GO:0032259">
    <property type="term" value="P:methylation"/>
    <property type="evidence" value="ECO:0007669"/>
    <property type="project" value="UniProtKB-KW"/>
</dbReference>
<keyword evidence="5" id="KW-0680">Restriction system</keyword>
<evidence type="ECO:0000313" key="13">
    <source>
        <dbReference type="Proteomes" id="UP000032229"/>
    </source>
</evidence>